<sequence>MAATFIPVFFPSSFFIIALFVSVQIHYNAISNNLIIQLARKERKKNPKKLSDRLKQNATSTQTSAKLSINNEEIFLSNTSAQQNVEDDYTQPAKKVSSDPFANLLDGCSSSTNEISTAKPSGHEELGRYKAVDLLDECYAFLPVQHNLRCSIKSLHGKLKKWN</sequence>
<keyword evidence="4" id="KW-1185">Reference proteome</keyword>
<evidence type="ECO:0000313" key="2">
    <source>
        <dbReference type="EMBL" id="ESO06105.1"/>
    </source>
</evidence>
<dbReference type="KEGG" id="hro:HELRODRAFT_160241"/>
<name>T1EQ06_HELRO</name>
<dbReference type="EMBL" id="AMQM01000554">
    <property type="status" value="NOT_ANNOTATED_CDS"/>
    <property type="molecule type" value="Genomic_DNA"/>
</dbReference>
<dbReference type="CTD" id="20198656"/>
<dbReference type="Proteomes" id="UP000015101">
    <property type="component" value="Unassembled WGS sequence"/>
</dbReference>
<evidence type="ECO:0000313" key="3">
    <source>
        <dbReference type="EnsemblMetazoa" id="HelroP160241"/>
    </source>
</evidence>
<keyword evidence="1" id="KW-0812">Transmembrane</keyword>
<accession>T1EQ06</accession>
<evidence type="ECO:0000313" key="4">
    <source>
        <dbReference type="Proteomes" id="UP000015101"/>
    </source>
</evidence>
<dbReference type="AlphaFoldDB" id="T1EQ06"/>
<keyword evidence="1" id="KW-1133">Transmembrane helix</keyword>
<reference evidence="3" key="3">
    <citation type="submission" date="2015-06" db="UniProtKB">
        <authorList>
            <consortium name="EnsemblMetazoa"/>
        </authorList>
    </citation>
    <scope>IDENTIFICATION</scope>
</reference>
<dbReference type="HOGENOM" id="CLU_1628847_0_0_1"/>
<organism evidence="3 4">
    <name type="scientific">Helobdella robusta</name>
    <name type="common">Californian leech</name>
    <dbReference type="NCBI Taxonomy" id="6412"/>
    <lineage>
        <taxon>Eukaryota</taxon>
        <taxon>Metazoa</taxon>
        <taxon>Spiralia</taxon>
        <taxon>Lophotrochozoa</taxon>
        <taxon>Annelida</taxon>
        <taxon>Clitellata</taxon>
        <taxon>Hirudinea</taxon>
        <taxon>Rhynchobdellida</taxon>
        <taxon>Glossiphoniidae</taxon>
        <taxon>Helobdella</taxon>
    </lineage>
</organism>
<feature type="transmembrane region" description="Helical" evidence="1">
    <location>
        <begin position="12"/>
        <end position="35"/>
    </location>
</feature>
<dbReference type="EnsemblMetazoa" id="HelroT160241">
    <property type="protein sequence ID" value="HelroP160241"/>
    <property type="gene ID" value="HelroG160241"/>
</dbReference>
<dbReference type="GeneID" id="20198656"/>
<keyword evidence="1" id="KW-0472">Membrane</keyword>
<dbReference type="RefSeq" id="XP_009015473.1">
    <property type="nucleotide sequence ID" value="XM_009017225.1"/>
</dbReference>
<gene>
    <name evidence="3" type="primary">20198656</name>
    <name evidence="2" type="ORF">HELRODRAFT_160241</name>
</gene>
<evidence type="ECO:0000256" key="1">
    <source>
        <dbReference type="SAM" id="Phobius"/>
    </source>
</evidence>
<proteinExistence type="predicted"/>
<reference evidence="4" key="1">
    <citation type="submission" date="2012-12" db="EMBL/GenBank/DDBJ databases">
        <authorList>
            <person name="Hellsten U."/>
            <person name="Grimwood J."/>
            <person name="Chapman J.A."/>
            <person name="Shapiro H."/>
            <person name="Aerts A."/>
            <person name="Otillar R.P."/>
            <person name="Terry A.Y."/>
            <person name="Boore J.L."/>
            <person name="Simakov O."/>
            <person name="Marletaz F."/>
            <person name="Cho S.-J."/>
            <person name="Edsinger-Gonzales E."/>
            <person name="Havlak P."/>
            <person name="Kuo D.-H."/>
            <person name="Larsson T."/>
            <person name="Lv J."/>
            <person name="Arendt D."/>
            <person name="Savage R."/>
            <person name="Osoegawa K."/>
            <person name="de Jong P."/>
            <person name="Lindberg D.R."/>
            <person name="Seaver E.C."/>
            <person name="Weisblat D.A."/>
            <person name="Putnam N.H."/>
            <person name="Grigoriev I.V."/>
            <person name="Rokhsar D.S."/>
        </authorList>
    </citation>
    <scope>NUCLEOTIDE SEQUENCE</scope>
</reference>
<reference evidence="2 4" key="2">
    <citation type="journal article" date="2013" name="Nature">
        <title>Insights into bilaterian evolution from three spiralian genomes.</title>
        <authorList>
            <person name="Simakov O."/>
            <person name="Marletaz F."/>
            <person name="Cho S.J."/>
            <person name="Edsinger-Gonzales E."/>
            <person name="Havlak P."/>
            <person name="Hellsten U."/>
            <person name="Kuo D.H."/>
            <person name="Larsson T."/>
            <person name="Lv J."/>
            <person name="Arendt D."/>
            <person name="Savage R."/>
            <person name="Osoegawa K."/>
            <person name="de Jong P."/>
            <person name="Grimwood J."/>
            <person name="Chapman J.A."/>
            <person name="Shapiro H."/>
            <person name="Aerts A."/>
            <person name="Otillar R.P."/>
            <person name="Terry A.Y."/>
            <person name="Boore J.L."/>
            <person name="Grigoriev I.V."/>
            <person name="Lindberg D.R."/>
            <person name="Seaver E.C."/>
            <person name="Weisblat D.A."/>
            <person name="Putnam N.H."/>
            <person name="Rokhsar D.S."/>
        </authorList>
    </citation>
    <scope>NUCLEOTIDE SEQUENCE</scope>
</reference>
<protein>
    <submittedName>
        <fullName evidence="2 3">Uncharacterized protein</fullName>
    </submittedName>
</protein>
<dbReference type="InParanoid" id="T1EQ06"/>
<dbReference type="EMBL" id="KB096324">
    <property type="protein sequence ID" value="ESO06105.1"/>
    <property type="molecule type" value="Genomic_DNA"/>
</dbReference>